<sequence>MKWAAKNGREACIRKLLEHGADPGVYDVSDRHRNNSGIVPIWTPLMCAAYYGHAGVAKLLIAAGANASVHGRTGGCPVKLAVKKKHADVLAVLVAAGADSHVNIRGRETLLAYAAEHGDPEIIKVLLTRGNMIDCSLSLYTLAQRNNALISAISLGHEDAVRVFVDMGTDINAPLSANETPLNVAAKSGLQGMVNLILDLGANIDTPDRNGVPPLHKAIVNGHLATVKGLLDRGASLESRNNSEYTPLGTAVSHNNLEIVELLLERNADTKVRQGNGDTLLLLAAMNGSARLLKLLLEKGADPSVTNKTGSTPLCLAVSRGNVDAVVALLDHEDRPSKRNLDAGRAYDLNTHSRIRFIDTPDSLNRTPLFLATIYGNRKLVRLLLNRGSNAIQTQACSGRSPLSFVEANKDKPPPWEYDRASQTIFDLLRIHDTRRLTRFYCRMESKLVQTEPGGLAITILCNSCLMPISEYDKLFLCGACRTWGYPSSAFCFECRAIGRKCHVRTDVPVG</sequence>
<name>A0A3A2ZNI5_9EURO</name>
<feature type="repeat" description="ANK" evidence="3">
    <location>
        <begin position="276"/>
        <end position="308"/>
    </location>
</feature>
<protein>
    <submittedName>
        <fullName evidence="4">Ankyrin repeat protein</fullName>
    </submittedName>
</protein>
<feature type="repeat" description="ANK" evidence="3">
    <location>
        <begin position="364"/>
        <end position="396"/>
    </location>
</feature>
<keyword evidence="5" id="KW-1185">Reference proteome</keyword>
<dbReference type="OrthoDB" id="4446432at2759"/>
<dbReference type="PROSITE" id="PS50088">
    <property type="entry name" value="ANK_REPEAT"/>
    <property type="match status" value="6"/>
</dbReference>
<keyword evidence="2 3" id="KW-0040">ANK repeat</keyword>
<feature type="repeat" description="ANK" evidence="3">
    <location>
        <begin position="210"/>
        <end position="242"/>
    </location>
</feature>
<feature type="repeat" description="ANK" evidence="3">
    <location>
        <begin position="43"/>
        <end position="72"/>
    </location>
</feature>
<feature type="repeat" description="ANK" evidence="3">
    <location>
        <begin position="243"/>
        <end position="275"/>
    </location>
</feature>
<dbReference type="STRING" id="2070753.A0A3A2ZNI5"/>
<feature type="repeat" description="ANK" evidence="3">
    <location>
        <begin position="177"/>
        <end position="209"/>
    </location>
</feature>
<evidence type="ECO:0000256" key="1">
    <source>
        <dbReference type="ARBA" id="ARBA00022737"/>
    </source>
</evidence>
<dbReference type="PANTHER" id="PTHR24126">
    <property type="entry name" value="ANKYRIN REPEAT, PH AND SEC7 DOMAIN CONTAINING PROTEIN SECG-RELATED"/>
    <property type="match status" value="1"/>
</dbReference>
<evidence type="ECO:0000256" key="3">
    <source>
        <dbReference type="PROSITE-ProRule" id="PRU00023"/>
    </source>
</evidence>
<accession>A0A3A2ZNI5</accession>
<dbReference type="PANTHER" id="PTHR24126:SF14">
    <property type="entry name" value="ANK_REP_REGION DOMAIN-CONTAINING PROTEIN"/>
    <property type="match status" value="1"/>
</dbReference>
<dbReference type="AlphaFoldDB" id="A0A3A2ZNI5"/>
<dbReference type="Proteomes" id="UP000266188">
    <property type="component" value="Unassembled WGS sequence"/>
</dbReference>
<dbReference type="InterPro" id="IPR036770">
    <property type="entry name" value="Ankyrin_rpt-contain_sf"/>
</dbReference>
<dbReference type="EMBL" id="MVGC01000513">
    <property type="protein sequence ID" value="RJE18661.1"/>
    <property type="molecule type" value="Genomic_DNA"/>
</dbReference>
<evidence type="ECO:0000256" key="2">
    <source>
        <dbReference type="ARBA" id="ARBA00023043"/>
    </source>
</evidence>
<dbReference type="PROSITE" id="PS50297">
    <property type="entry name" value="ANK_REP_REGION"/>
    <property type="match status" value="5"/>
</dbReference>
<dbReference type="InterPro" id="IPR002110">
    <property type="entry name" value="Ankyrin_rpt"/>
</dbReference>
<dbReference type="SMART" id="SM00248">
    <property type="entry name" value="ANK"/>
    <property type="match status" value="11"/>
</dbReference>
<dbReference type="Pfam" id="PF12796">
    <property type="entry name" value="Ank_2"/>
    <property type="match status" value="3"/>
</dbReference>
<evidence type="ECO:0000313" key="4">
    <source>
        <dbReference type="EMBL" id="RJE18661.1"/>
    </source>
</evidence>
<reference evidence="5" key="1">
    <citation type="submission" date="2017-02" db="EMBL/GenBank/DDBJ databases">
        <authorList>
            <person name="Tafer H."/>
            <person name="Lopandic K."/>
        </authorList>
    </citation>
    <scope>NUCLEOTIDE SEQUENCE [LARGE SCALE GENOMIC DNA]</scope>
    <source>
        <strain evidence="5">CBS 366.77</strain>
    </source>
</reference>
<comment type="caution">
    <text evidence="4">The sequence shown here is derived from an EMBL/GenBank/DDBJ whole genome shotgun (WGS) entry which is preliminary data.</text>
</comment>
<organism evidence="4 5">
    <name type="scientific">Aspergillus sclerotialis</name>
    <dbReference type="NCBI Taxonomy" id="2070753"/>
    <lineage>
        <taxon>Eukaryota</taxon>
        <taxon>Fungi</taxon>
        <taxon>Dikarya</taxon>
        <taxon>Ascomycota</taxon>
        <taxon>Pezizomycotina</taxon>
        <taxon>Eurotiomycetes</taxon>
        <taxon>Eurotiomycetidae</taxon>
        <taxon>Eurotiales</taxon>
        <taxon>Aspergillaceae</taxon>
        <taxon>Aspergillus</taxon>
        <taxon>Aspergillus subgen. Polypaecilum</taxon>
    </lineage>
</organism>
<dbReference type="SUPFAM" id="SSF48403">
    <property type="entry name" value="Ankyrin repeat"/>
    <property type="match status" value="2"/>
</dbReference>
<evidence type="ECO:0000313" key="5">
    <source>
        <dbReference type="Proteomes" id="UP000266188"/>
    </source>
</evidence>
<dbReference type="Pfam" id="PF00023">
    <property type="entry name" value="Ank"/>
    <property type="match status" value="2"/>
</dbReference>
<dbReference type="Gene3D" id="1.25.40.20">
    <property type="entry name" value="Ankyrin repeat-containing domain"/>
    <property type="match status" value="3"/>
</dbReference>
<proteinExistence type="predicted"/>
<keyword evidence="1" id="KW-0677">Repeat</keyword>
<gene>
    <name evidence="4" type="ORF">PHISCL_08997</name>
</gene>